<name>A0ABR5LI38_9MYCO</name>
<organism evidence="3 4">
    <name type="scientific">Mycobacteroides immunogenum</name>
    <dbReference type="NCBI Taxonomy" id="83262"/>
    <lineage>
        <taxon>Bacteria</taxon>
        <taxon>Bacillati</taxon>
        <taxon>Actinomycetota</taxon>
        <taxon>Actinomycetes</taxon>
        <taxon>Mycobacteriales</taxon>
        <taxon>Mycobacteriaceae</taxon>
        <taxon>Mycobacteroides</taxon>
    </lineage>
</organism>
<dbReference type="Pfam" id="PF21043">
    <property type="entry name" value="Rv3651-like_C"/>
    <property type="match status" value="1"/>
</dbReference>
<comment type="caution">
    <text evidence="3">The sequence shown here is derived from an EMBL/GenBank/DDBJ whole genome shotgun (WGS) entry which is preliminary data.</text>
</comment>
<evidence type="ECO:0000259" key="1">
    <source>
        <dbReference type="Pfam" id="PF18007"/>
    </source>
</evidence>
<dbReference type="EMBL" id="LJFS01000069">
    <property type="protein sequence ID" value="KPG21982.1"/>
    <property type="molecule type" value="Genomic_DNA"/>
</dbReference>
<dbReference type="Pfam" id="PF18007">
    <property type="entry name" value="Rv3651-like_N"/>
    <property type="match status" value="1"/>
</dbReference>
<evidence type="ECO:0000313" key="3">
    <source>
        <dbReference type="EMBL" id="KPG21982.1"/>
    </source>
</evidence>
<protein>
    <recommendedName>
        <fullName evidence="5">Rv3651-like N-terminal domain-containing protein</fullName>
    </recommendedName>
</protein>
<proteinExistence type="predicted"/>
<feature type="domain" description="Rv3651-like N-terminal" evidence="1">
    <location>
        <begin position="27"/>
        <end position="119"/>
    </location>
</feature>
<evidence type="ECO:0000259" key="2">
    <source>
        <dbReference type="Pfam" id="PF21043"/>
    </source>
</evidence>
<dbReference type="Proteomes" id="UP000037962">
    <property type="component" value="Unassembled WGS sequence"/>
</dbReference>
<accession>A0ABR5LI38</accession>
<evidence type="ECO:0000313" key="4">
    <source>
        <dbReference type="Proteomes" id="UP000037962"/>
    </source>
</evidence>
<sequence length="363" mass="39443">MTAHQAPGVSNSDGFSEAKYSLRMAQDWLLIETLGAEPTVVAVGRQPKKMVPLPVILHRNRYLPAIAEVITRTVTEKLPITEPISGADRVIITQPLVLPSGEAHGLQLWFGSTSETPPERPIAGTWAWNIVTGGTTLDEGCLHVNGITNGKPGEVQNIAESFQYIEPNPDEADALAKLVTSAPGEYHCATWDGKGDDDLPRRVHFCARICTDPVSSQNIVRGLNINVGTPGPAKPEQRPIILAQQLLAAVAEPGTHRALVDLRSFTLLKWVDDPMPNLAWQYDPSDEPRIHPEDLEKAKTMARGLRYGRTEDVIRLRSSEGDWLRVQATANLALLDQHTTAALVTLRAVESAGPGPATLSAQN</sequence>
<evidence type="ECO:0008006" key="5">
    <source>
        <dbReference type="Google" id="ProtNLM"/>
    </source>
</evidence>
<gene>
    <name evidence="3" type="ORF">AN912_29155</name>
</gene>
<dbReference type="InterPro" id="IPR048578">
    <property type="entry name" value="Rv3651-like_C"/>
</dbReference>
<keyword evidence="4" id="KW-1185">Reference proteome</keyword>
<dbReference type="InterPro" id="IPR041458">
    <property type="entry name" value="Rv3651-like_N"/>
</dbReference>
<feature type="domain" description="Rv3651-like C-terminal" evidence="2">
    <location>
        <begin position="242"/>
        <end position="348"/>
    </location>
</feature>
<reference evidence="3 4" key="1">
    <citation type="submission" date="2015-09" db="EMBL/GenBank/DDBJ databases">
        <title>Genome Sequences of Mycobacterium immunogenum Isolates, Recuperated from a Chloraminated Drinking Water Distribution System Simulator Subjected to Episodes of Nitrification.</title>
        <authorList>
            <person name="Gomez-Alvarez V."/>
            <person name="Revetta R.P."/>
        </authorList>
    </citation>
    <scope>NUCLEOTIDE SEQUENCE [LARGE SCALE GENOMIC DNA]</scope>
    <source>
        <strain evidence="3 4">H076</strain>
    </source>
</reference>